<protein>
    <submittedName>
        <fullName evidence="5">LacI family transcriptional regulator</fullName>
    </submittedName>
</protein>
<keyword evidence="3" id="KW-0804">Transcription</keyword>
<dbReference type="InterPro" id="IPR000843">
    <property type="entry name" value="HTH_LacI"/>
</dbReference>
<evidence type="ECO:0000313" key="5">
    <source>
        <dbReference type="EMBL" id="REK72244.1"/>
    </source>
</evidence>
<dbReference type="AlphaFoldDB" id="A0A371P8E6"/>
<dbReference type="Gene3D" id="3.40.50.2300">
    <property type="match status" value="2"/>
</dbReference>
<dbReference type="Pfam" id="PF13377">
    <property type="entry name" value="Peripla_BP_3"/>
    <property type="match status" value="1"/>
</dbReference>
<evidence type="ECO:0000259" key="4">
    <source>
        <dbReference type="PROSITE" id="PS50932"/>
    </source>
</evidence>
<organism evidence="5 6">
    <name type="scientific">Aeromicrobium endophyticum</name>
    <dbReference type="NCBI Taxonomy" id="2292704"/>
    <lineage>
        <taxon>Bacteria</taxon>
        <taxon>Bacillati</taxon>
        <taxon>Actinomycetota</taxon>
        <taxon>Actinomycetes</taxon>
        <taxon>Propionibacteriales</taxon>
        <taxon>Nocardioidaceae</taxon>
        <taxon>Aeromicrobium</taxon>
    </lineage>
</organism>
<dbReference type="SMART" id="SM00354">
    <property type="entry name" value="HTH_LACI"/>
    <property type="match status" value="1"/>
</dbReference>
<keyword evidence="6" id="KW-1185">Reference proteome</keyword>
<dbReference type="CDD" id="cd01392">
    <property type="entry name" value="HTH_LacI"/>
    <property type="match status" value="1"/>
</dbReference>
<dbReference type="PANTHER" id="PTHR30146">
    <property type="entry name" value="LACI-RELATED TRANSCRIPTIONAL REPRESSOR"/>
    <property type="match status" value="1"/>
</dbReference>
<keyword evidence="1" id="KW-0805">Transcription regulation</keyword>
<evidence type="ECO:0000256" key="1">
    <source>
        <dbReference type="ARBA" id="ARBA00023015"/>
    </source>
</evidence>
<dbReference type="SUPFAM" id="SSF47413">
    <property type="entry name" value="lambda repressor-like DNA-binding domains"/>
    <property type="match status" value="1"/>
</dbReference>
<keyword evidence="2" id="KW-0238">DNA-binding</keyword>
<accession>A0A371P8E6</accession>
<dbReference type="Proteomes" id="UP000265581">
    <property type="component" value="Unassembled WGS sequence"/>
</dbReference>
<comment type="caution">
    <text evidence="5">The sequence shown here is derived from an EMBL/GenBank/DDBJ whole genome shotgun (WGS) entry which is preliminary data.</text>
</comment>
<dbReference type="PANTHER" id="PTHR30146:SF109">
    <property type="entry name" value="HTH-TYPE TRANSCRIPTIONAL REGULATOR GALS"/>
    <property type="match status" value="1"/>
</dbReference>
<feature type="domain" description="HTH lacI-type" evidence="4">
    <location>
        <begin position="2"/>
        <end position="53"/>
    </location>
</feature>
<dbReference type="PROSITE" id="PS00356">
    <property type="entry name" value="HTH_LACI_1"/>
    <property type="match status" value="1"/>
</dbReference>
<evidence type="ECO:0000256" key="2">
    <source>
        <dbReference type="ARBA" id="ARBA00023125"/>
    </source>
</evidence>
<dbReference type="InterPro" id="IPR046335">
    <property type="entry name" value="LacI/GalR-like_sensor"/>
</dbReference>
<sequence length="344" mass="36357">MTNIQDVAKAAGVSTASVTRYLAGQTIRRADAVKQAIDELGYRPSHVARSLKTGRHDSIGVIVPDISNPFFAALVKGVEREMRPHGMQVILGNSDEDAGREEALVRELSQRTDGIIMAPLTENDEIPLALMKTGIALVFVDRDISSGPDVDRVLVDNASGVRQAVDHLVGLGHTRIAAISGPLDSTPGRMRHEALLSSFEHHGIAADDSLLRIGDFREASGRAAIQEIWAAPQRPTAVFVANNLMTTGALTALMEMGVRVPSDLSVVGFDDLPLAALLDPPLTVIARPDVDQGAAAARLLVERLGEPGQPSPAPHPTQSLVLPVELVVRGSTIAAPALPEGSPA</sequence>
<dbReference type="InterPro" id="IPR010982">
    <property type="entry name" value="Lambda_DNA-bd_dom_sf"/>
</dbReference>
<dbReference type="RefSeq" id="WP_119702377.1">
    <property type="nucleotide sequence ID" value="NZ_JBHSOI010000001.1"/>
</dbReference>
<dbReference type="CDD" id="cd06267">
    <property type="entry name" value="PBP1_LacI_sugar_binding-like"/>
    <property type="match status" value="1"/>
</dbReference>
<dbReference type="Gene3D" id="1.10.260.40">
    <property type="entry name" value="lambda repressor-like DNA-binding domains"/>
    <property type="match status" value="1"/>
</dbReference>
<dbReference type="GO" id="GO:0003700">
    <property type="term" value="F:DNA-binding transcription factor activity"/>
    <property type="evidence" value="ECO:0007669"/>
    <property type="project" value="TreeGrafter"/>
</dbReference>
<gene>
    <name evidence="5" type="ORF">DX116_00940</name>
</gene>
<reference evidence="5 6" key="1">
    <citation type="submission" date="2018-08" db="EMBL/GenBank/DDBJ databases">
        <title>Aeromicrobium sp. M2KJ-4, whole genome shotgun sequence.</title>
        <authorList>
            <person name="Tuo L."/>
        </authorList>
    </citation>
    <scope>NUCLEOTIDE SEQUENCE [LARGE SCALE GENOMIC DNA]</scope>
    <source>
        <strain evidence="5 6">M2KJ-4</strain>
    </source>
</reference>
<dbReference type="SUPFAM" id="SSF53822">
    <property type="entry name" value="Periplasmic binding protein-like I"/>
    <property type="match status" value="1"/>
</dbReference>
<proteinExistence type="predicted"/>
<dbReference type="EMBL" id="QUBR01000001">
    <property type="protein sequence ID" value="REK72244.1"/>
    <property type="molecule type" value="Genomic_DNA"/>
</dbReference>
<dbReference type="OrthoDB" id="37081at2"/>
<evidence type="ECO:0000313" key="6">
    <source>
        <dbReference type="Proteomes" id="UP000265581"/>
    </source>
</evidence>
<evidence type="ECO:0000256" key="3">
    <source>
        <dbReference type="ARBA" id="ARBA00023163"/>
    </source>
</evidence>
<dbReference type="GO" id="GO:0000976">
    <property type="term" value="F:transcription cis-regulatory region binding"/>
    <property type="evidence" value="ECO:0007669"/>
    <property type="project" value="TreeGrafter"/>
</dbReference>
<dbReference type="Pfam" id="PF00356">
    <property type="entry name" value="LacI"/>
    <property type="match status" value="1"/>
</dbReference>
<name>A0A371P8E6_9ACTN</name>
<dbReference type="InterPro" id="IPR028082">
    <property type="entry name" value="Peripla_BP_I"/>
</dbReference>
<dbReference type="PROSITE" id="PS50932">
    <property type="entry name" value="HTH_LACI_2"/>
    <property type="match status" value="1"/>
</dbReference>